<dbReference type="OrthoDB" id="5243635at2"/>
<comment type="caution">
    <text evidence="2">The sequence shown here is derived from an EMBL/GenBank/DDBJ whole genome shotgun (WGS) entry which is preliminary data.</text>
</comment>
<dbReference type="SUPFAM" id="SSF55729">
    <property type="entry name" value="Acyl-CoA N-acyltransferases (Nat)"/>
    <property type="match status" value="1"/>
</dbReference>
<evidence type="ECO:0000313" key="3">
    <source>
        <dbReference type="Proteomes" id="UP000298488"/>
    </source>
</evidence>
<accession>A0A4R8V9A7</accession>
<feature type="domain" description="N-acetyltransferase" evidence="1">
    <location>
        <begin position="13"/>
        <end position="170"/>
    </location>
</feature>
<keyword evidence="3" id="KW-1185">Reference proteome</keyword>
<dbReference type="GO" id="GO:0016747">
    <property type="term" value="F:acyltransferase activity, transferring groups other than amino-acyl groups"/>
    <property type="evidence" value="ECO:0007669"/>
    <property type="project" value="InterPro"/>
</dbReference>
<name>A0A4R8V9A7_9MICO</name>
<evidence type="ECO:0000313" key="2">
    <source>
        <dbReference type="EMBL" id="TFB79744.1"/>
    </source>
</evidence>
<organism evidence="2 3">
    <name type="scientific">Terrimesophilobacter mesophilus</name>
    <dbReference type="NCBI Taxonomy" id="433647"/>
    <lineage>
        <taxon>Bacteria</taxon>
        <taxon>Bacillati</taxon>
        <taxon>Actinomycetota</taxon>
        <taxon>Actinomycetes</taxon>
        <taxon>Micrococcales</taxon>
        <taxon>Microbacteriaceae</taxon>
        <taxon>Terrimesophilobacter</taxon>
    </lineage>
</organism>
<dbReference type="Proteomes" id="UP000298488">
    <property type="component" value="Unassembled WGS sequence"/>
</dbReference>
<dbReference type="InterPro" id="IPR016181">
    <property type="entry name" value="Acyl_CoA_acyltransferase"/>
</dbReference>
<evidence type="ECO:0000259" key="1">
    <source>
        <dbReference type="PROSITE" id="PS51186"/>
    </source>
</evidence>
<proteinExistence type="predicted"/>
<dbReference type="AlphaFoldDB" id="A0A4R8V9A7"/>
<dbReference type="PROSITE" id="PS51186">
    <property type="entry name" value="GNAT"/>
    <property type="match status" value="1"/>
</dbReference>
<gene>
    <name evidence="2" type="ORF">E3N84_06630</name>
</gene>
<dbReference type="Pfam" id="PF00583">
    <property type="entry name" value="Acetyltransf_1"/>
    <property type="match status" value="1"/>
</dbReference>
<protein>
    <submittedName>
        <fullName evidence="2">GNAT family N-acetyltransferase</fullName>
    </submittedName>
</protein>
<reference evidence="2 3" key="1">
    <citation type="submission" date="2019-03" db="EMBL/GenBank/DDBJ databases">
        <title>Genomics of glacier-inhabiting Cryobacterium strains.</title>
        <authorList>
            <person name="Liu Q."/>
            <person name="Xin Y.-H."/>
        </authorList>
    </citation>
    <scope>NUCLEOTIDE SEQUENCE [LARGE SCALE GENOMIC DNA]</scope>
    <source>
        <strain evidence="2 3">CGMCC 1.10440</strain>
    </source>
</reference>
<dbReference type="CDD" id="cd04301">
    <property type="entry name" value="NAT_SF"/>
    <property type="match status" value="1"/>
</dbReference>
<sequence>MWGPFRYSRTVTTKIRRAVLADAEHIGPVHAQVWRETYRGILSDQWIANVSEEERVTRWRLILGELNPARQWVAEVDGMIVGFAASGPPRDAEPIRPLELWSIHLLRENSRAGIGTALVQAALGDAPASVWVVAANRPAQHFYRALGFFADGARDVLAFWENIPELRMTR</sequence>
<dbReference type="InterPro" id="IPR000182">
    <property type="entry name" value="GNAT_dom"/>
</dbReference>
<dbReference type="EMBL" id="SOFI01000003">
    <property type="protein sequence ID" value="TFB79744.1"/>
    <property type="molecule type" value="Genomic_DNA"/>
</dbReference>
<dbReference type="Gene3D" id="3.40.630.30">
    <property type="match status" value="1"/>
</dbReference>
<keyword evidence="2" id="KW-0808">Transferase</keyword>